<protein>
    <submittedName>
        <fullName evidence="1">Cobyrinic acid a,c-diamide synthase</fullName>
    </submittedName>
</protein>
<organism evidence="1 2">
    <name type="scientific">Kluyvera cryocrescens</name>
    <name type="common">Kluyvera citrophila</name>
    <dbReference type="NCBI Taxonomy" id="580"/>
    <lineage>
        <taxon>Bacteria</taxon>
        <taxon>Pseudomonadati</taxon>
        <taxon>Pseudomonadota</taxon>
        <taxon>Gammaproteobacteria</taxon>
        <taxon>Enterobacterales</taxon>
        <taxon>Enterobacteriaceae</taxon>
        <taxon>Kluyvera</taxon>
    </lineage>
</organism>
<evidence type="ECO:0000313" key="2">
    <source>
        <dbReference type="Proteomes" id="UP000401081"/>
    </source>
</evidence>
<name>A0A485B3K5_KLUCR</name>
<gene>
    <name evidence="1" type="ORF">NCTC12993_02545</name>
</gene>
<sequence>MYLGSTLEDAQGEIHAMADILPGASKMGKRLTRFGYCEAQAERQTLLAAPGEVLRGMNSTTPILPHQLSPVMALPQNPRWCGSPAVARRLAERQYLRQLLASAFFPAPRPCSTTGLLPQGARNDAARLVFGMAD</sequence>
<evidence type="ECO:0000313" key="1">
    <source>
        <dbReference type="EMBL" id="VFS63249.1"/>
    </source>
</evidence>
<reference evidence="1 2" key="1">
    <citation type="submission" date="2019-03" db="EMBL/GenBank/DDBJ databases">
        <authorList>
            <consortium name="Pathogen Informatics"/>
        </authorList>
    </citation>
    <scope>NUCLEOTIDE SEQUENCE [LARGE SCALE GENOMIC DNA]</scope>
    <source>
        <strain evidence="1 2">NCTC12993</strain>
    </source>
</reference>
<dbReference type="AlphaFoldDB" id="A0A485B3K5"/>
<proteinExistence type="predicted"/>
<accession>A0A485B3K5</accession>
<dbReference type="Proteomes" id="UP000401081">
    <property type="component" value="Unassembled WGS sequence"/>
</dbReference>
<keyword evidence="2" id="KW-1185">Reference proteome</keyword>
<dbReference type="EMBL" id="CAADJD010000018">
    <property type="protein sequence ID" value="VFS63249.1"/>
    <property type="molecule type" value="Genomic_DNA"/>
</dbReference>